<dbReference type="Gramene" id="Psat05G0065200-T1">
    <property type="protein sequence ID" value="KAI5403147.1"/>
    <property type="gene ID" value="KIW84_050652"/>
</dbReference>
<evidence type="ECO:0000313" key="3">
    <source>
        <dbReference type="EMBL" id="KAI5403147.1"/>
    </source>
</evidence>
<feature type="transmembrane region" description="Helical" evidence="2">
    <location>
        <begin position="54"/>
        <end position="72"/>
    </location>
</feature>
<dbReference type="OrthoDB" id="1928179at2759"/>
<feature type="transmembrane region" description="Helical" evidence="2">
    <location>
        <begin position="12"/>
        <end position="33"/>
    </location>
</feature>
<dbReference type="EMBL" id="JAMSHJ010000005">
    <property type="protein sequence ID" value="KAI5403147.1"/>
    <property type="molecule type" value="Genomic_DNA"/>
</dbReference>
<dbReference type="PANTHER" id="PTHR33700">
    <property type="entry name" value="MYB-LIKE PROTEIN X"/>
    <property type="match status" value="1"/>
</dbReference>
<reference evidence="3 4" key="1">
    <citation type="journal article" date="2022" name="Nat. Genet.">
        <title>Improved pea reference genome and pan-genome highlight genomic features and evolutionary characteristics.</title>
        <authorList>
            <person name="Yang T."/>
            <person name="Liu R."/>
            <person name="Luo Y."/>
            <person name="Hu S."/>
            <person name="Wang D."/>
            <person name="Wang C."/>
            <person name="Pandey M.K."/>
            <person name="Ge S."/>
            <person name="Xu Q."/>
            <person name="Li N."/>
            <person name="Li G."/>
            <person name="Huang Y."/>
            <person name="Saxena R.K."/>
            <person name="Ji Y."/>
            <person name="Li M."/>
            <person name="Yan X."/>
            <person name="He Y."/>
            <person name="Liu Y."/>
            <person name="Wang X."/>
            <person name="Xiang C."/>
            <person name="Varshney R.K."/>
            <person name="Ding H."/>
            <person name="Gao S."/>
            <person name="Zong X."/>
        </authorList>
    </citation>
    <scope>NUCLEOTIDE SEQUENCE [LARGE SCALE GENOMIC DNA]</scope>
    <source>
        <strain evidence="3 4">cv. Zhongwan 6</strain>
    </source>
</reference>
<keyword evidence="2" id="KW-0812">Transmembrane</keyword>
<dbReference type="PANTHER" id="PTHR33700:SF25">
    <property type="entry name" value="TRANSMEMBRANE PROTEIN"/>
    <property type="match status" value="1"/>
</dbReference>
<gene>
    <name evidence="3" type="ORF">KIW84_050652</name>
</gene>
<accession>A0A9D5A9M9</accession>
<feature type="region of interest" description="Disordered" evidence="1">
    <location>
        <begin position="126"/>
        <end position="150"/>
    </location>
</feature>
<dbReference type="Proteomes" id="UP001058974">
    <property type="component" value="Chromosome 5"/>
</dbReference>
<evidence type="ECO:0000256" key="1">
    <source>
        <dbReference type="SAM" id="MobiDB-lite"/>
    </source>
</evidence>
<sequence>MSFTSVHHLSSFTFTQIIVFGFGIAFLHSIQNLTEYKMLKQSPNRNMRTNGYKVKQGLKVFTLIAAAIWLLYQLKHSHETKVLGRKGFQFWMKNSYELMGGEKKRKSDIIMEENIGLGKDIVDRDRVEEEEPEEIENVVDEEDEEENEAMEEDMMSLLEYQVEKDTQATTKRHRKETRVL</sequence>
<evidence type="ECO:0000256" key="2">
    <source>
        <dbReference type="SAM" id="Phobius"/>
    </source>
</evidence>
<comment type="caution">
    <text evidence="3">The sequence shown here is derived from an EMBL/GenBank/DDBJ whole genome shotgun (WGS) entry which is preliminary data.</text>
</comment>
<evidence type="ECO:0000313" key="4">
    <source>
        <dbReference type="Proteomes" id="UP001058974"/>
    </source>
</evidence>
<organism evidence="3 4">
    <name type="scientific">Pisum sativum</name>
    <name type="common">Garden pea</name>
    <name type="synonym">Lathyrus oleraceus</name>
    <dbReference type="NCBI Taxonomy" id="3888"/>
    <lineage>
        <taxon>Eukaryota</taxon>
        <taxon>Viridiplantae</taxon>
        <taxon>Streptophyta</taxon>
        <taxon>Embryophyta</taxon>
        <taxon>Tracheophyta</taxon>
        <taxon>Spermatophyta</taxon>
        <taxon>Magnoliopsida</taxon>
        <taxon>eudicotyledons</taxon>
        <taxon>Gunneridae</taxon>
        <taxon>Pentapetalae</taxon>
        <taxon>rosids</taxon>
        <taxon>fabids</taxon>
        <taxon>Fabales</taxon>
        <taxon>Fabaceae</taxon>
        <taxon>Papilionoideae</taxon>
        <taxon>50 kb inversion clade</taxon>
        <taxon>NPAAA clade</taxon>
        <taxon>Hologalegina</taxon>
        <taxon>IRL clade</taxon>
        <taxon>Fabeae</taxon>
        <taxon>Lathyrus</taxon>
    </lineage>
</organism>
<protein>
    <submittedName>
        <fullName evidence="3">Uncharacterized protein</fullName>
    </submittedName>
</protein>
<dbReference type="AlphaFoldDB" id="A0A9D5A9M9"/>
<keyword evidence="4" id="KW-1185">Reference proteome</keyword>
<name>A0A9D5A9M9_PEA</name>
<keyword evidence="2" id="KW-0472">Membrane</keyword>
<keyword evidence="2" id="KW-1133">Transmembrane helix</keyword>
<feature type="compositionally biased region" description="Acidic residues" evidence="1">
    <location>
        <begin position="128"/>
        <end position="150"/>
    </location>
</feature>
<dbReference type="Gramene" id="Psat0s3779g0120.1">
    <property type="protein sequence ID" value="Psat0s3779g0120.1.cds"/>
    <property type="gene ID" value="Psat0s3779g0120"/>
</dbReference>
<proteinExistence type="predicted"/>